<keyword evidence="2" id="KW-1185">Reference proteome</keyword>
<dbReference type="KEGG" id="cput:CONPUDRAFT_166125"/>
<dbReference type="AlphaFoldDB" id="A0A5M3MNB9"/>
<accession>A0A5M3MNB9</accession>
<evidence type="ECO:0000313" key="1">
    <source>
        <dbReference type="EMBL" id="EIW80668.1"/>
    </source>
</evidence>
<dbReference type="GeneID" id="19205483"/>
<dbReference type="RefSeq" id="XP_007769560.1">
    <property type="nucleotide sequence ID" value="XM_007771370.1"/>
</dbReference>
<sequence length="239" mass="27354">MATLRPEFVASLVLIASLVAVFGSSRAIAWLERICWMIALLAWSWVWAAYQRRTELRAGVKTGYDRDGEADSSSSTSRTELIRELGQLRRSVTMLCGDLERTRGELRDEIDKHARAAERCIALQRSVDVSKAQQQDYTQTIERHHALYEALARRHKRADQLVHELFECITYLEAQLEDQTGFPLHDLFTPPSLCSDGSSKTLRHIHEPYLRMLSMATDQPLQRAVLPMNPSARCCDYFE</sequence>
<evidence type="ECO:0000313" key="2">
    <source>
        <dbReference type="Proteomes" id="UP000053558"/>
    </source>
</evidence>
<reference evidence="2" key="1">
    <citation type="journal article" date="2012" name="Science">
        <title>The Paleozoic origin of enzymatic lignin decomposition reconstructed from 31 fungal genomes.</title>
        <authorList>
            <person name="Floudas D."/>
            <person name="Binder M."/>
            <person name="Riley R."/>
            <person name="Barry K."/>
            <person name="Blanchette R.A."/>
            <person name="Henrissat B."/>
            <person name="Martinez A.T."/>
            <person name="Otillar R."/>
            <person name="Spatafora J.W."/>
            <person name="Yadav J.S."/>
            <person name="Aerts A."/>
            <person name="Benoit I."/>
            <person name="Boyd A."/>
            <person name="Carlson A."/>
            <person name="Copeland A."/>
            <person name="Coutinho P.M."/>
            <person name="de Vries R.P."/>
            <person name="Ferreira P."/>
            <person name="Findley K."/>
            <person name="Foster B."/>
            <person name="Gaskell J."/>
            <person name="Glotzer D."/>
            <person name="Gorecki P."/>
            <person name="Heitman J."/>
            <person name="Hesse C."/>
            <person name="Hori C."/>
            <person name="Igarashi K."/>
            <person name="Jurgens J.A."/>
            <person name="Kallen N."/>
            <person name="Kersten P."/>
            <person name="Kohler A."/>
            <person name="Kuees U."/>
            <person name="Kumar T.K.A."/>
            <person name="Kuo A."/>
            <person name="LaButti K."/>
            <person name="Larrondo L.F."/>
            <person name="Lindquist E."/>
            <person name="Ling A."/>
            <person name="Lombard V."/>
            <person name="Lucas S."/>
            <person name="Lundell T."/>
            <person name="Martin R."/>
            <person name="McLaughlin D.J."/>
            <person name="Morgenstern I."/>
            <person name="Morin E."/>
            <person name="Murat C."/>
            <person name="Nagy L.G."/>
            <person name="Nolan M."/>
            <person name="Ohm R.A."/>
            <person name="Patyshakuliyeva A."/>
            <person name="Rokas A."/>
            <person name="Ruiz-Duenas F.J."/>
            <person name="Sabat G."/>
            <person name="Salamov A."/>
            <person name="Samejima M."/>
            <person name="Schmutz J."/>
            <person name="Slot J.C."/>
            <person name="St John F."/>
            <person name="Stenlid J."/>
            <person name="Sun H."/>
            <person name="Sun S."/>
            <person name="Syed K."/>
            <person name="Tsang A."/>
            <person name="Wiebenga A."/>
            <person name="Young D."/>
            <person name="Pisabarro A."/>
            <person name="Eastwood D.C."/>
            <person name="Martin F."/>
            <person name="Cullen D."/>
            <person name="Grigoriev I.V."/>
            <person name="Hibbett D.S."/>
        </authorList>
    </citation>
    <scope>NUCLEOTIDE SEQUENCE [LARGE SCALE GENOMIC DNA]</scope>
    <source>
        <strain evidence="2">RWD-64-598 SS2</strain>
    </source>
</reference>
<dbReference type="EMBL" id="JH711579">
    <property type="protein sequence ID" value="EIW80668.1"/>
    <property type="molecule type" value="Genomic_DNA"/>
</dbReference>
<gene>
    <name evidence="1" type="ORF">CONPUDRAFT_166125</name>
</gene>
<dbReference type="Proteomes" id="UP000053558">
    <property type="component" value="Unassembled WGS sequence"/>
</dbReference>
<proteinExistence type="predicted"/>
<name>A0A5M3MNB9_CONPW</name>
<comment type="caution">
    <text evidence="1">The sequence shown here is derived from an EMBL/GenBank/DDBJ whole genome shotgun (WGS) entry which is preliminary data.</text>
</comment>
<protein>
    <submittedName>
        <fullName evidence="1">Uncharacterized protein</fullName>
    </submittedName>
</protein>
<organism evidence="1 2">
    <name type="scientific">Coniophora puteana (strain RWD-64-598)</name>
    <name type="common">Brown rot fungus</name>
    <dbReference type="NCBI Taxonomy" id="741705"/>
    <lineage>
        <taxon>Eukaryota</taxon>
        <taxon>Fungi</taxon>
        <taxon>Dikarya</taxon>
        <taxon>Basidiomycota</taxon>
        <taxon>Agaricomycotina</taxon>
        <taxon>Agaricomycetes</taxon>
        <taxon>Agaricomycetidae</taxon>
        <taxon>Boletales</taxon>
        <taxon>Coniophorineae</taxon>
        <taxon>Coniophoraceae</taxon>
        <taxon>Coniophora</taxon>
    </lineage>
</organism>